<reference evidence="4 5" key="1">
    <citation type="submission" date="2017-01" db="EMBL/GenBank/DDBJ databases">
        <authorList>
            <person name="Varghese N."/>
            <person name="Submissions S."/>
        </authorList>
    </citation>
    <scope>NUCLEOTIDE SEQUENCE [LARGE SCALE GENOMIC DNA]</scope>
    <source>
        <strain evidence="4 5">ATCC 35905</strain>
    </source>
</reference>
<dbReference type="Proteomes" id="UP000186308">
    <property type="component" value="Unassembled WGS sequence"/>
</dbReference>
<proteinExistence type="predicted"/>
<feature type="transmembrane region" description="Helical" evidence="1">
    <location>
        <begin position="182"/>
        <end position="199"/>
    </location>
</feature>
<feature type="signal peptide" evidence="2">
    <location>
        <begin position="1"/>
        <end position="23"/>
    </location>
</feature>
<dbReference type="NCBIfam" id="TIGR02595">
    <property type="entry name" value="PEP_CTERM"/>
    <property type="match status" value="1"/>
</dbReference>
<sequence>MTFPKLLAFTGLAACLAVGTAQATIISGTGTFADTGSTTNKLNFTGTVNNADITDLNLALGQTITFNDFLNIQATDTAAAFIGIATRQDSIATNFTFTLPTAATGSVTGKGTDSTYSLAGDVFFSDGKIVWKNPTAIDFTDGAILSISLANTTFITGGTVAKDVDVAATFQLTKAPIPVPEPGSFLLLGTALAGLGLVLRRRTKA</sequence>
<comment type="caution">
    <text evidence="4">The sequence shown here is derived from an EMBL/GenBank/DDBJ whole genome shotgun (WGS) entry which is preliminary data.</text>
</comment>
<feature type="chain" id="PRO_5034072914" evidence="2">
    <location>
        <begin position="24"/>
        <end position="205"/>
    </location>
</feature>
<evidence type="ECO:0000256" key="2">
    <source>
        <dbReference type="SAM" id="SignalP"/>
    </source>
</evidence>
<keyword evidence="1" id="KW-0472">Membrane</keyword>
<keyword evidence="1" id="KW-1133">Transmembrane helix</keyword>
<evidence type="ECO:0000313" key="5">
    <source>
        <dbReference type="Proteomes" id="UP000186308"/>
    </source>
</evidence>
<dbReference type="InterPro" id="IPR013424">
    <property type="entry name" value="Ice-binding_C"/>
</dbReference>
<dbReference type="Pfam" id="PF07589">
    <property type="entry name" value="PEP-CTERM"/>
    <property type="match status" value="1"/>
</dbReference>
<name>A0A8G2CIJ6_ACIRU</name>
<protein>
    <submittedName>
        <fullName evidence="4">VPLPA-CTERM protein sorting domain-containing protein</fullName>
    </submittedName>
</protein>
<dbReference type="AlphaFoldDB" id="A0A8G2CIJ6"/>
<evidence type="ECO:0000256" key="1">
    <source>
        <dbReference type="SAM" id="Phobius"/>
    </source>
</evidence>
<evidence type="ECO:0000313" key="4">
    <source>
        <dbReference type="EMBL" id="SIQ29321.1"/>
    </source>
</evidence>
<dbReference type="EMBL" id="FTNE01000003">
    <property type="protein sequence ID" value="SIQ29321.1"/>
    <property type="molecule type" value="Genomic_DNA"/>
</dbReference>
<accession>A0A8G2CIJ6</accession>
<gene>
    <name evidence="4" type="ORF">SAMN05421828_103105</name>
</gene>
<keyword evidence="1" id="KW-0812">Transmembrane</keyword>
<evidence type="ECO:0000259" key="3">
    <source>
        <dbReference type="Pfam" id="PF07589"/>
    </source>
</evidence>
<keyword evidence="2" id="KW-0732">Signal</keyword>
<keyword evidence="5" id="KW-1185">Reference proteome</keyword>
<feature type="domain" description="Ice-binding protein C-terminal" evidence="3">
    <location>
        <begin position="178"/>
        <end position="202"/>
    </location>
</feature>
<organism evidence="4 5">
    <name type="scientific">Acidiphilium rubrum</name>
    <dbReference type="NCBI Taxonomy" id="526"/>
    <lineage>
        <taxon>Bacteria</taxon>
        <taxon>Pseudomonadati</taxon>
        <taxon>Pseudomonadota</taxon>
        <taxon>Alphaproteobacteria</taxon>
        <taxon>Acetobacterales</taxon>
        <taxon>Acidocellaceae</taxon>
        <taxon>Acidiphilium</taxon>
    </lineage>
</organism>